<protein>
    <recommendedName>
        <fullName evidence="3">DUF2769 domain-containing protein</fullName>
    </recommendedName>
</protein>
<organism evidence="1 2">
    <name type="scientific">Streptomyces griseus</name>
    <dbReference type="NCBI Taxonomy" id="1911"/>
    <lineage>
        <taxon>Bacteria</taxon>
        <taxon>Bacillati</taxon>
        <taxon>Actinomycetota</taxon>
        <taxon>Actinomycetes</taxon>
        <taxon>Kitasatosporales</taxon>
        <taxon>Streptomycetaceae</taxon>
        <taxon>Streptomyces</taxon>
    </lineage>
</organism>
<proteinExistence type="predicted"/>
<dbReference type="Proteomes" id="UP000254150">
    <property type="component" value="Unassembled WGS sequence"/>
</dbReference>
<name>A0A380N9A6_STRGR</name>
<evidence type="ECO:0000313" key="1">
    <source>
        <dbReference type="EMBL" id="SUP35310.1"/>
    </source>
</evidence>
<evidence type="ECO:0000313" key="2">
    <source>
        <dbReference type="Proteomes" id="UP000254150"/>
    </source>
</evidence>
<reference evidence="1 2" key="1">
    <citation type="submission" date="2018-06" db="EMBL/GenBank/DDBJ databases">
        <authorList>
            <consortium name="Pathogen Informatics"/>
            <person name="Doyle S."/>
        </authorList>
    </citation>
    <scope>NUCLEOTIDE SEQUENCE [LARGE SCALE GENOMIC DNA]</scope>
    <source>
        <strain evidence="1 2">NCTC7807</strain>
    </source>
</reference>
<evidence type="ECO:0008006" key="3">
    <source>
        <dbReference type="Google" id="ProtNLM"/>
    </source>
</evidence>
<sequence length="84" mass="8926">MNGSLCAPCRIDEHGFCTGDYGLYVGGEPVPTLRGRCGCTSCPQEPRGICDRFGCACSPATASQHRTCRPRHDPAGHATTEATR</sequence>
<gene>
    <name evidence="1" type="ORF">NCTC7807_01958</name>
</gene>
<dbReference type="EMBL" id="UHID01000005">
    <property type="protein sequence ID" value="SUP35310.1"/>
    <property type="molecule type" value="Genomic_DNA"/>
</dbReference>
<accession>A0A380N9A6</accession>
<dbReference type="AlphaFoldDB" id="A0A380N9A6"/>